<dbReference type="WBParaSite" id="nRc.2.0.1.t25151-RA">
    <property type="protein sequence ID" value="nRc.2.0.1.t25151-RA"/>
    <property type="gene ID" value="nRc.2.0.1.g25151"/>
</dbReference>
<reference evidence="2" key="1">
    <citation type="submission" date="2022-11" db="UniProtKB">
        <authorList>
            <consortium name="WormBaseParasite"/>
        </authorList>
    </citation>
    <scope>IDENTIFICATION</scope>
</reference>
<dbReference type="AlphaFoldDB" id="A0A915JF88"/>
<evidence type="ECO:0000313" key="1">
    <source>
        <dbReference type="Proteomes" id="UP000887565"/>
    </source>
</evidence>
<keyword evidence="1" id="KW-1185">Reference proteome</keyword>
<accession>A0A915JF88</accession>
<name>A0A915JF88_ROMCU</name>
<organism evidence="1 2">
    <name type="scientific">Romanomermis culicivorax</name>
    <name type="common">Nematode worm</name>
    <dbReference type="NCBI Taxonomy" id="13658"/>
    <lineage>
        <taxon>Eukaryota</taxon>
        <taxon>Metazoa</taxon>
        <taxon>Ecdysozoa</taxon>
        <taxon>Nematoda</taxon>
        <taxon>Enoplea</taxon>
        <taxon>Dorylaimia</taxon>
        <taxon>Mermithida</taxon>
        <taxon>Mermithoidea</taxon>
        <taxon>Mermithidae</taxon>
        <taxon>Romanomermis</taxon>
    </lineage>
</organism>
<dbReference type="Proteomes" id="UP000887565">
    <property type="component" value="Unplaced"/>
</dbReference>
<evidence type="ECO:0000313" key="2">
    <source>
        <dbReference type="WBParaSite" id="nRc.2.0.1.t25151-RA"/>
    </source>
</evidence>
<proteinExistence type="predicted"/>
<sequence length="789" mass="90666">MIGFLLAVLSAAKNNQGSATVEGRGRVKNVFYGVVSGNLGLKSITVVENATNGDTTAIIKNFFFQSNPLDIKNRGLSNRERLSIEKSVKKTYWENLSEFTIYDMNSGDPACEDDVLKIVHPYMERIDSIQVINYDEEYSVDEFLELEAFPVRAISSDNFTPEALRLLVEDIRRLTPKIQTLPDDAEFEHLKNGFVHGTLFAREEFRKFDVRVYYSNPLKQLHPFARLTVEPIILLKDFPKFPQPTSLYLMQNDTIEKADENIIGRIIEIFKTNFRRTAQQSVTEYLNEQIKLLVTFDLKSKNSPHIKAYILGLIFSYQMLKKDQNVQVAHLKLMIEYYTSSVVKNYKEIPASNILAMMLEIHNAPDENKASQIPEEFTQLFLDVAKICQHNAVAFGDFLEGFLHNIVEYAEQIHNDYKVQIDKFHIDAGIFCVRIRSNGRSTEINFMTFDRIFSYQHERMVYSEVVKRSEHRFLTFFYNYDLASSSTAVQSYYISRRYREQHYAVCHNASKNPISCAPNLTKSDMALENNKYLPEQCRRHVKKMIKLLGKHVRQASGVSKRKNKRDIIPSFDADLATALYNGHSTDDDDDYHAHNYMREYMHRNLGINGDSFVADLVVKFVKHNPQLSSAILGDKALSGLSYAQEIGRANNVLPLSNYEKLSIITRKFLAMSKSWDLQKEVDSKLWNTETMNNILDFLEKEPGIESVFTSVGCFNLGFNVPCENIAIDFRRILLAYEYGISRTNPDIPANYSYACKATDGNLGSWKESQRYFALAEVLSGSREKTQQEI</sequence>
<protein>
    <submittedName>
        <fullName evidence="2">Uncharacterized protein</fullName>
    </submittedName>
</protein>